<proteinExistence type="predicted"/>
<accession>A0A844D244</accession>
<dbReference type="PANTHER" id="PTHR42830:SF2">
    <property type="entry name" value="OSMC_OHR FAMILY PROTEIN"/>
    <property type="match status" value="1"/>
</dbReference>
<dbReference type="Gene3D" id="3.30.300.20">
    <property type="match status" value="1"/>
</dbReference>
<dbReference type="InterPro" id="IPR052707">
    <property type="entry name" value="OsmC_Ohr_Peroxiredoxin"/>
</dbReference>
<evidence type="ECO:0000313" key="1">
    <source>
        <dbReference type="EMBL" id="MRU15913.1"/>
    </source>
</evidence>
<dbReference type="EMBL" id="SZWE01000001">
    <property type="protein sequence ID" value="MRU15913.1"/>
    <property type="molecule type" value="Genomic_DNA"/>
</dbReference>
<dbReference type="AlphaFoldDB" id="A0A844D244"/>
<dbReference type="SUPFAM" id="SSF82784">
    <property type="entry name" value="OsmC-like"/>
    <property type="match status" value="1"/>
</dbReference>
<dbReference type="InterPro" id="IPR036102">
    <property type="entry name" value="OsmC/Ohrsf"/>
</dbReference>
<dbReference type="InterPro" id="IPR003718">
    <property type="entry name" value="OsmC/Ohr_fam"/>
</dbReference>
<gene>
    <name evidence="1" type="ORF">FDP25_10795</name>
</gene>
<sequence>MLSDLAVELHWHRDEPALETGKYSNAHMVQYNSTYEVQVDSAPDWGGDPDNTNPEQALAAALSSCHMMTFLALCAKAGWPVASYHDYAEAHLGKNPKGQMSVTRIDLNPVVRFDTGFTVEQDKLDEMQHRAHRYCFIANTLADSVEINVN</sequence>
<dbReference type="Pfam" id="PF02566">
    <property type="entry name" value="OsmC"/>
    <property type="match status" value="1"/>
</dbReference>
<dbReference type="InterPro" id="IPR015946">
    <property type="entry name" value="KH_dom-like_a/b"/>
</dbReference>
<name>A0A844D244_9RHOB</name>
<dbReference type="OrthoDB" id="9795405at2"/>
<comment type="caution">
    <text evidence="1">The sequence shown here is derived from an EMBL/GenBank/DDBJ whole genome shotgun (WGS) entry which is preliminary data.</text>
</comment>
<evidence type="ECO:0000313" key="2">
    <source>
        <dbReference type="Proteomes" id="UP000564704"/>
    </source>
</evidence>
<organism evidence="1 2">
    <name type="scientific">Roseovarius bejariae</name>
    <dbReference type="NCBI Taxonomy" id="2576383"/>
    <lineage>
        <taxon>Bacteria</taxon>
        <taxon>Pseudomonadati</taxon>
        <taxon>Pseudomonadota</taxon>
        <taxon>Alphaproteobacteria</taxon>
        <taxon>Rhodobacterales</taxon>
        <taxon>Roseobacteraceae</taxon>
        <taxon>Roseovarius</taxon>
    </lineage>
</organism>
<reference evidence="1 2" key="1">
    <citation type="submission" date="2019-05" db="EMBL/GenBank/DDBJ databases">
        <title>Roseovarius bejariae sp. nov., a moderately halophylic bacterium isolated from a saline soil in Rambla Salada (Murcia).</title>
        <authorList>
            <person name="Castro D.J."/>
            <person name="Gomez-Altuve A."/>
            <person name="Reina J.C."/>
            <person name="Rodriguez M."/>
            <person name="Sampedro I."/>
            <person name="Llamas I."/>
            <person name="Martinez-Checa F."/>
        </authorList>
    </citation>
    <scope>NUCLEOTIDE SEQUENCE [LARGE SCALE GENOMIC DNA]</scope>
    <source>
        <strain evidence="1 2">A21</strain>
    </source>
</reference>
<keyword evidence="2" id="KW-1185">Reference proteome</keyword>
<dbReference type="PANTHER" id="PTHR42830">
    <property type="entry name" value="OSMOTICALLY INDUCIBLE FAMILY PROTEIN"/>
    <property type="match status" value="1"/>
</dbReference>
<dbReference type="Proteomes" id="UP000564704">
    <property type="component" value="Unassembled WGS sequence"/>
</dbReference>
<protein>
    <submittedName>
        <fullName evidence="1">OsmC family protein</fullName>
    </submittedName>
</protein>